<dbReference type="AlphaFoldDB" id="A0A8J3HX20"/>
<evidence type="ECO:0000256" key="5">
    <source>
        <dbReference type="ARBA" id="ARBA00022989"/>
    </source>
</evidence>
<feature type="transmembrane region" description="Helical" evidence="10">
    <location>
        <begin position="289"/>
        <end position="308"/>
    </location>
</feature>
<feature type="transmembrane region" description="Helical" evidence="10">
    <location>
        <begin position="397"/>
        <end position="419"/>
    </location>
</feature>
<evidence type="ECO:0000256" key="3">
    <source>
        <dbReference type="ARBA" id="ARBA00019906"/>
    </source>
</evidence>
<name>A0A8J3HX20_9RICK</name>
<evidence type="ECO:0000256" key="7">
    <source>
        <dbReference type="ARBA" id="ARBA00031584"/>
    </source>
</evidence>
<evidence type="ECO:0000256" key="6">
    <source>
        <dbReference type="ARBA" id="ARBA00023136"/>
    </source>
</evidence>
<dbReference type="EMBL" id="BNGU01000039">
    <property type="protein sequence ID" value="GHM59846.1"/>
    <property type="molecule type" value="Genomic_DNA"/>
</dbReference>
<sequence>MMISPLLGALLLLLTKFNNSSLYVKFLPLFFSTVTFLISIAVAAQFDYQIENFQFVDQLGSNILLGIDGISLPLVLLTTLLFPLCIIYSLKLNLSYMKAYMALFLLLESLVIGFFISLNMIMFYILFEAVLVPMFLIIGIWGSKNRVYAAFKLFLYTFAGSLLFLVAVIYIYVTYSTSNIQELMDLLPKASFNVQKWLWLALFISFAVKIPMFPFHTWLPDAHVQAPTAGSVILAGLLIKMGAYGFLRFSLPMLPSASLYFANFVITLSIIAAIYASLVAFAQKDIKKLIAYSSVAHMGFVTAGIFSFNEEGISGAIFQMISHCIISAALFLCVGMLYSRTNTLNITKYGGAASTMPLFSFMFVLFSMAAIGLPTTSGFVSEFLCILGLFKSIKFAAALIAIATILSAVYMLYLCKGVIWGVSTSSLLTKDISKIELLVLLPLAILTLLLGIYPTSLLVCLKPAVSKLLTIIL</sequence>
<feature type="transmembrane region" description="Helical" evidence="10">
    <location>
        <begin position="197"/>
        <end position="216"/>
    </location>
</feature>
<evidence type="ECO:0000256" key="9">
    <source>
        <dbReference type="RuleBase" id="RU000320"/>
    </source>
</evidence>
<organism evidence="12 13">
    <name type="scientific">Candidatus Mesenet longicola</name>
    <dbReference type="NCBI Taxonomy" id="1892558"/>
    <lineage>
        <taxon>Bacteria</taxon>
        <taxon>Pseudomonadati</taxon>
        <taxon>Pseudomonadota</taxon>
        <taxon>Alphaproteobacteria</taxon>
        <taxon>Rickettsiales</taxon>
        <taxon>Anaplasmataceae</taxon>
        <taxon>Candidatus Mesenet</taxon>
    </lineage>
</organism>
<feature type="transmembrane region" description="Helical" evidence="10">
    <location>
        <begin position="123"/>
        <end position="141"/>
    </location>
</feature>
<dbReference type="PANTHER" id="PTHR43507">
    <property type="entry name" value="NADH-UBIQUINONE OXIDOREDUCTASE CHAIN 4"/>
    <property type="match status" value="1"/>
</dbReference>
<evidence type="ECO:0000256" key="10">
    <source>
        <dbReference type="SAM" id="Phobius"/>
    </source>
</evidence>
<protein>
    <recommendedName>
        <fullName evidence="3">NADH-quinone oxidoreductase subunit M</fullName>
    </recommendedName>
    <alternativeName>
        <fullName evidence="7">NADH dehydrogenase I subunit M</fullName>
    </alternativeName>
    <alternativeName>
        <fullName evidence="8">NDH-1 subunit M</fullName>
    </alternativeName>
</protein>
<feature type="domain" description="NADH:quinone oxidoreductase/Mrp antiporter transmembrane" evidence="11">
    <location>
        <begin position="117"/>
        <end position="406"/>
    </location>
</feature>
<feature type="transmembrane region" description="Helical" evidence="10">
    <location>
        <begin position="96"/>
        <end position="116"/>
    </location>
</feature>
<evidence type="ECO:0000256" key="1">
    <source>
        <dbReference type="ARBA" id="ARBA00004127"/>
    </source>
</evidence>
<evidence type="ECO:0000256" key="2">
    <source>
        <dbReference type="ARBA" id="ARBA00009025"/>
    </source>
</evidence>
<feature type="transmembrane region" description="Helical" evidence="10">
    <location>
        <begin position="358"/>
        <end position="390"/>
    </location>
</feature>
<keyword evidence="5 10" id="KW-1133">Transmembrane helix</keyword>
<dbReference type="Proteomes" id="UP000637906">
    <property type="component" value="Unassembled WGS sequence"/>
</dbReference>
<evidence type="ECO:0000259" key="11">
    <source>
        <dbReference type="Pfam" id="PF00361"/>
    </source>
</evidence>
<dbReference type="InterPro" id="IPR010227">
    <property type="entry name" value="NADH_Q_OxRdtase_chainM/4"/>
</dbReference>
<gene>
    <name evidence="12" type="ORF">sL5_08390</name>
</gene>
<dbReference type="GO" id="GO:0008137">
    <property type="term" value="F:NADH dehydrogenase (ubiquinone) activity"/>
    <property type="evidence" value="ECO:0007669"/>
    <property type="project" value="InterPro"/>
</dbReference>
<dbReference type="NCBIfam" id="TIGR01972">
    <property type="entry name" value="NDH_I_M"/>
    <property type="match status" value="1"/>
</dbReference>
<evidence type="ECO:0000256" key="8">
    <source>
        <dbReference type="ARBA" id="ARBA00032798"/>
    </source>
</evidence>
<feature type="transmembrane region" description="Helical" evidence="10">
    <location>
        <begin position="320"/>
        <end position="338"/>
    </location>
</feature>
<feature type="transmembrane region" description="Helical" evidence="10">
    <location>
        <begin position="228"/>
        <end position="247"/>
    </location>
</feature>
<dbReference type="InterPro" id="IPR003918">
    <property type="entry name" value="NADH_UbQ_OxRdtase"/>
</dbReference>
<keyword evidence="6 10" id="KW-0472">Membrane</keyword>
<reference evidence="12 13" key="1">
    <citation type="journal article" date="2021" name="Microb. Ecol.">
        <title>Candidatus Mesenet longicola: Novel Endosymbionts of Brontispa longissima that Induce Cytoplasmic Incompatibility.</title>
        <authorList>
            <person name="Takano S."/>
            <person name="Gotoh Y."/>
            <person name="Hayashi T."/>
        </authorList>
    </citation>
    <scope>NUCLEOTIDE SEQUENCE [LARGE SCALE GENOMIC DNA]</scope>
    <source>
        <strain evidence="12">L5</strain>
    </source>
</reference>
<feature type="transmembrane region" description="Helical" evidence="10">
    <location>
        <begin position="439"/>
        <end position="461"/>
    </location>
</feature>
<dbReference type="GO" id="GO:0048039">
    <property type="term" value="F:ubiquinone binding"/>
    <property type="evidence" value="ECO:0007669"/>
    <property type="project" value="TreeGrafter"/>
</dbReference>
<dbReference type="GO" id="GO:0012505">
    <property type="term" value="C:endomembrane system"/>
    <property type="evidence" value="ECO:0007669"/>
    <property type="project" value="UniProtKB-SubCell"/>
</dbReference>
<proteinExistence type="inferred from homology"/>
<evidence type="ECO:0000313" key="12">
    <source>
        <dbReference type="EMBL" id="GHM59846.1"/>
    </source>
</evidence>
<dbReference type="PRINTS" id="PR01437">
    <property type="entry name" value="NUOXDRDTASE4"/>
</dbReference>
<feature type="transmembrane region" description="Helical" evidence="10">
    <location>
        <begin position="259"/>
        <end position="283"/>
    </location>
</feature>
<dbReference type="GO" id="GO:0003954">
    <property type="term" value="F:NADH dehydrogenase activity"/>
    <property type="evidence" value="ECO:0007669"/>
    <property type="project" value="TreeGrafter"/>
</dbReference>
<feature type="transmembrane region" description="Helical" evidence="10">
    <location>
        <begin position="153"/>
        <end position="176"/>
    </location>
</feature>
<feature type="transmembrane region" description="Helical" evidence="10">
    <location>
        <begin position="29"/>
        <end position="48"/>
    </location>
</feature>
<evidence type="ECO:0000313" key="13">
    <source>
        <dbReference type="Proteomes" id="UP000637906"/>
    </source>
</evidence>
<dbReference type="Pfam" id="PF00361">
    <property type="entry name" value="Proton_antipo_M"/>
    <property type="match status" value="1"/>
</dbReference>
<keyword evidence="4 9" id="KW-0812">Transmembrane</keyword>
<comment type="similarity">
    <text evidence="2">Belongs to the complex I subunit 4 family.</text>
</comment>
<evidence type="ECO:0000256" key="4">
    <source>
        <dbReference type="ARBA" id="ARBA00022692"/>
    </source>
</evidence>
<dbReference type="GO" id="GO:0015990">
    <property type="term" value="P:electron transport coupled proton transport"/>
    <property type="evidence" value="ECO:0007669"/>
    <property type="project" value="TreeGrafter"/>
</dbReference>
<dbReference type="InterPro" id="IPR001750">
    <property type="entry name" value="ND/Mrp_TM"/>
</dbReference>
<comment type="subcellular location">
    <subcellularLocation>
        <location evidence="1">Endomembrane system</location>
        <topology evidence="1">Multi-pass membrane protein</topology>
    </subcellularLocation>
    <subcellularLocation>
        <location evidence="9">Membrane</location>
        <topology evidence="9">Multi-pass membrane protein</topology>
    </subcellularLocation>
</comment>
<dbReference type="GO" id="GO:0042773">
    <property type="term" value="P:ATP synthesis coupled electron transport"/>
    <property type="evidence" value="ECO:0007669"/>
    <property type="project" value="InterPro"/>
</dbReference>
<accession>A0A8J3HX20</accession>
<dbReference type="PANTHER" id="PTHR43507:SF1">
    <property type="entry name" value="NADH-UBIQUINONE OXIDOREDUCTASE CHAIN 4"/>
    <property type="match status" value="1"/>
</dbReference>
<keyword evidence="13" id="KW-1185">Reference proteome</keyword>
<comment type="caution">
    <text evidence="12">The sequence shown here is derived from an EMBL/GenBank/DDBJ whole genome shotgun (WGS) entry which is preliminary data.</text>
</comment>
<feature type="transmembrane region" description="Helical" evidence="10">
    <location>
        <begin position="69"/>
        <end position="90"/>
    </location>
</feature>
<dbReference type="GO" id="GO:0016020">
    <property type="term" value="C:membrane"/>
    <property type="evidence" value="ECO:0007669"/>
    <property type="project" value="UniProtKB-SubCell"/>
</dbReference>